<dbReference type="RefSeq" id="WP_264778454.1">
    <property type="nucleotide sequence ID" value="NZ_AP026562.1"/>
</dbReference>
<feature type="compositionally biased region" description="Gly residues" evidence="1">
    <location>
        <begin position="183"/>
        <end position="207"/>
    </location>
</feature>
<reference evidence="3" key="1">
    <citation type="submission" date="2022-07" db="EMBL/GenBank/DDBJ databases">
        <title>Complete Genome Sequence of the Radioresistant Bacterium Deinococcus aetherius ST0316, Isolated from the Air Dust collected in Lower Stratosphere above Japan.</title>
        <authorList>
            <person name="Satoh K."/>
            <person name="Hagiwara K."/>
            <person name="Katsumata K."/>
            <person name="Kubo A."/>
            <person name="Yokobori S."/>
            <person name="Yamagishi A."/>
            <person name="Oono Y."/>
            <person name="Narumi I."/>
        </authorList>
    </citation>
    <scope>NUCLEOTIDE SEQUENCE</scope>
    <source>
        <strain evidence="3">ST0316</strain>
        <plasmid evidence="3">pDAETH-2</plasmid>
    </source>
</reference>
<dbReference type="EMBL" id="AP026562">
    <property type="protein sequence ID" value="BDP44095.1"/>
    <property type="molecule type" value="Genomic_DNA"/>
</dbReference>
<dbReference type="Pfam" id="PF12006">
    <property type="entry name" value="DUF3500"/>
    <property type="match status" value="1"/>
</dbReference>
<evidence type="ECO:0000256" key="2">
    <source>
        <dbReference type="SAM" id="SignalP"/>
    </source>
</evidence>
<feature type="region of interest" description="Disordered" evidence="1">
    <location>
        <begin position="165"/>
        <end position="207"/>
    </location>
</feature>
<gene>
    <name evidence="3" type="ORF">DAETH_40640</name>
</gene>
<dbReference type="PANTHER" id="PTHR37489">
    <property type="entry name" value="DUF3500 DOMAIN-CONTAINING PROTEIN"/>
    <property type="match status" value="1"/>
</dbReference>
<keyword evidence="2" id="KW-0732">Signal</keyword>
<evidence type="ECO:0000256" key="1">
    <source>
        <dbReference type="SAM" id="MobiDB-lite"/>
    </source>
</evidence>
<proteinExistence type="predicted"/>
<name>A0ABM8AJU4_9DEIO</name>
<geneLocation type="plasmid" evidence="3 4">
    <name>pDAETH-2</name>
</geneLocation>
<evidence type="ECO:0000313" key="3">
    <source>
        <dbReference type="EMBL" id="BDP44095.1"/>
    </source>
</evidence>
<organism evidence="3 4">
    <name type="scientific">Deinococcus aetherius</name>
    <dbReference type="NCBI Taxonomy" id="200252"/>
    <lineage>
        <taxon>Bacteria</taxon>
        <taxon>Thermotogati</taxon>
        <taxon>Deinococcota</taxon>
        <taxon>Deinococci</taxon>
        <taxon>Deinococcales</taxon>
        <taxon>Deinococcaceae</taxon>
        <taxon>Deinococcus</taxon>
    </lineage>
</organism>
<feature type="signal peptide" evidence="2">
    <location>
        <begin position="1"/>
        <end position="26"/>
    </location>
</feature>
<evidence type="ECO:0008006" key="5">
    <source>
        <dbReference type="Google" id="ProtNLM"/>
    </source>
</evidence>
<accession>A0ABM8AJU4</accession>
<evidence type="ECO:0000313" key="4">
    <source>
        <dbReference type="Proteomes" id="UP001064971"/>
    </source>
</evidence>
<keyword evidence="4" id="KW-1185">Reference proteome</keyword>
<protein>
    <recommendedName>
        <fullName evidence="5">DUF3500 domain-containing protein</fullName>
    </recommendedName>
</protein>
<dbReference type="PANTHER" id="PTHR37489:SF1">
    <property type="entry name" value="DUF3500 DOMAIN-CONTAINING PROTEIN"/>
    <property type="match status" value="1"/>
</dbReference>
<feature type="chain" id="PRO_5045392268" description="DUF3500 domain-containing protein" evidence="2">
    <location>
        <begin position="27"/>
        <end position="426"/>
    </location>
</feature>
<dbReference type="Proteomes" id="UP001064971">
    <property type="component" value="Plasmid pDAETH-2"/>
</dbReference>
<sequence>MKRSLTLALLIGTAAFGGRLATTALAGGAGPTPPATATLRADGTVVTTGLRLGGQNVTLPAQCVGLTNQTARVVCAANAFLATLSAEQRARVLLPASKANAARWSNLPVAIVPRNGVALGTLNPTQLAAALAVVKTVTGSAVDEGYDEVLQLRLADDVLNISGNTNGVGGGGAPPGPPPNGAPAGGTPPGGAPGGSPPTGGFPAGGLTGNDYGSGLYSLAFLGTPSTTGTWQLQFGGHHLAVNTTFRAGQVVGATPKFTGVEPRVWTANGKTYAPLRTEHDTMAAMLAGLNGKQLAAARLSQTFSDVLLGPGKDGQFPATKAGVRVGTLGAAQRARVLAAIRPWVQDADDATAARLLAVYGQELNDTYIAYSGNPTLTKNADYVRIDGPSVWIEFACQNGVVYRSQIHYHTIWRDHTRDYGGEYSF</sequence>
<keyword evidence="3" id="KW-0614">Plasmid</keyword>
<dbReference type="InterPro" id="IPR021889">
    <property type="entry name" value="DUF3500"/>
</dbReference>